<comment type="similarity">
    <text evidence="1">Belongs to the glycosyltransferase 2 family.</text>
</comment>
<evidence type="ECO:0000256" key="1">
    <source>
        <dbReference type="ARBA" id="ARBA00006739"/>
    </source>
</evidence>
<dbReference type="Proteomes" id="UP000231464">
    <property type="component" value="Unassembled WGS sequence"/>
</dbReference>
<evidence type="ECO:0000313" key="7">
    <source>
        <dbReference type="Proteomes" id="UP000231464"/>
    </source>
</evidence>
<dbReference type="CDD" id="cd04186">
    <property type="entry name" value="GT_2_like_c"/>
    <property type="match status" value="1"/>
</dbReference>
<reference evidence="7" key="1">
    <citation type="submission" date="2017-09" db="EMBL/GenBank/DDBJ databases">
        <title>Depth-based differentiation of microbial function through sediment-hosted aquifers and enrichment of novel symbionts in the deep terrestrial subsurface.</title>
        <authorList>
            <person name="Probst A.J."/>
            <person name="Ladd B."/>
            <person name="Jarett J.K."/>
            <person name="Geller-Mcgrath D.E."/>
            <person name="Sieber C.M.K."/>
            <person name="Emerson J.B."/>
            <person name="Anantharaman K."/>
            <person name="Thomas B.C."/>
            <person name="Malmstrom R."/>
            <person name="Stieglmeier M."/>
            <person name="Klingl A."/>
            <person name="Woyke T."/>
            <person name="Ryan C.M."/>
            <person name="Banfield J.F."/>
        </authorList>
    </citation>
    <scope>NUCLEOTIDE SEQUENCE [LARGE SCALE GENOMIC DNA]</scope>
</reference>
<organism evidence="6 7">
    <name type="scientific">Candidatus Kuenenbacteria bacterium CG10_big_fil_rev_8_21_14_0_10_36_11</name>
    <dbReference type="NCBI Taxonomy" id="1974618"/>
    <lineage>
        <taxon>Bacteria</taxon>
        <taxon>Candidatus Kueneniibacteriota</taxon>
    </lineage>
</organism>
<accession>A0A2M6W9Y5</accession>
<dbReference type="EMBL" id="PFBP01000045">
    <property type="protein sequence ID" value="PIT89640.1"/>
    <property type="molecule type" value="Genomic_DNA"/>
</dbReference>
<protein>
    <recommendedName>
        <fullName evidence="4 5">Glycosyltransferase 2-like domain-containing protein</fullName>
    </recommendedName>
</protein>
<dbReference type="Pfam" id="PF00535">
    <property type="entry name" value="Glycos_transf_2"/>
    <property type="match status" value="1"/>
</dbReference>
<gene>
    <name evidence="6" type="ORF">COU23_02830</name>
</gene>
<dbReference type="AlphaFoldDB" id="A0A2M6W9Y5"/>
<sequence>MTLSICLATWNSMKFIRECLESIFSQTVFLDPDFEIKIAVNLVDNGSEDGTVEFIKNNYPQIHILKNMNNVGFCKSYNQAIKMHQTDWVLIMNVDTILASDFLAVILKTAERISDKIKAGSFGPKILKAETVFEDSLPKIIKTNKIDSCGLMVKKSRLVKNIGEGEIDNSQYDNVQDFFGFSGACLLFRREALEDIKIGAEYFDEDFFAYQDDFDLAWRLRLFGWQNIFVPGAKVYHFRASRINTLKPWQFLQIVRARRAKSLLINYHSYKNHFWVLVKNELMANFWRHFPFIFWLELKKFIFILFFEQKTLASLKFFFKLLPKMLFKRKIIMARRKAAVEEINKFFV</sequence>
<evidence type="ECO:0000313" key="6">
    <source>
        <dbReference type="EMBL" id="PIT89640.1"/>
    </source>
</evidence>
<dbReference type="Pfam" id="PF13632">
    <property type="entry name" value="Glyco_trans_2_3"/>
    <property type="match status" value="1"/>
</dbReference>
<dbReference type="SUPFAM" id="SSF53448">
    <property type="entry name" value="Nucleotide-diphospho-sugar transferases"/>
    <property type="match status" value="1"/>
</dbReference>
<keyword evidence="3" id="KW-0808">Transferase</keyword>
<dbReference type="PANTHER" id="PTHR43179">
    <property type="entry name" value="RHAMNOSYLTRANSFERASE WBBL"/>
    <property type="match status" value="1"/>
</dbReference>
<evidence type="ECO:0000259" key="4">
    <source>
        <dbReference type="Pfam" id="PF00535"/>
    </source>
</evidence>
<comment type="caution">
    <text evidence="6">The sequence shown here is derived from an EMBL/GenBank/DDBJ whole genome shotgun (WGS) entry which is preliminary data.</text>
</comment>
<feature type="domain" description="Glycosyltransferase 2-like" evidence="5">
    <location>
        <begin position="170"/>
        <end position="266"/>
    </location>
</feature>
<proteinExistence type="inferred from homology"/>
<dbReference type="GO" id="GO:0016757">
    <property type="term" value="F:glycosyltransferase activity"/>
    <property type="evidence" value="ECO:0007669"/>
    <property type="project" value="UniProtKB-KW"/>
</dbReference>
<keyword evidence="2" id="KW-0328">Glycosyltransferase</keyword>
<evidence type="ECO:0000259" key="5">
    <source>
        <dbReference type="Pfam" id="PF13632"/>
    </source>
</evidence>
<dbReference type="PANTHER" id="PTHR43179:SF12">
    <property type="entry name" value="GALACTOFURANOSYLTRANSFERASE GLFT2"/>
    <property type="match status" value="1"/>
</dbReference>
<feature type="domain" description="Glycosyltransferase 2-like" evidence="4">
    <location>
        <begin position="4"/>
        <end position="158"/>
    </location>
</feature>
<evidence type="ECO:0000256" key="3">
    <source>
        <dbReference type="ARBA" id="ARBA00022679"/>
    </source>
</evidence>
<dbReference type="Gene3D" id="3.90.550.10">
    <property type="entry name" value="Spore Coat Polysaccharide Biosynthesis Protein SpsA, Chain A"/>
    <property type="match status" value="1"/>
</dbReference>
<evidence type="ECO:0000256" key="2">
    <source>
        <dbReference type="ARBA" id="ARBA00022676"/>
    </source>
</evidence>
<name>A0A2M6W9Y5_9BACT</name>
<dbReference type="InterPro" id="IPR029044">
    <property type="entry name" value="Nucleotide-diphossugar_trans"/>
</dbReference>
<dbReference type="InterPro" id="IPR001173">
    <property type="entry name" value="Glyco_trans_2-like"/>
</dbReference>